<evidence type="ECO:0000256" key="2">
    <source>
        <dbReference type="ARBA" id="ARBA00020987"/>
    </source>
</evidence>
<dbReference type="SUPFAM" id="SSF53335">
    <property type="entry name" value="S-adenosyl-L-methionine-dependent methyltransferases"/>
    <property type="match status" value="1"/>
</dbReference>
<accession>A0A7S3K3M8</accession>
<dbReference type="InterPro" id="IPR029063">
    <property type="entry name" value="SAM-dependent_MTases_sf"/>
</dbReference>
<dbReference type="AlphaFoldDB" id="A0A7S3K3M8"/>
<evidence type="ECO:0000313" key="7">
    <source>
        <dbReference type="EMBL" id="CAE0373927.1"/>
    </source>
</evidence>
<proteinExistence type="predicted"/>
<evidence type="ECO:0000256" key="4">
    <source>
        <dbReference type="ARBA" id="ARBA00029821"/>
    </source>
</evidence>
<dbReference type="PANTHER" id="PTHR21451:SF19">
    <property type="entry name" value="ACTIVATED IN BLOCKED UNFOLDED PROTEIN RESPONSE"/>
    <property type="match status" value="1"/>
</dbReference>
<protein>
    <recommendedName>
        <fullName evidence="2">Histone-lysine N-methyltransferase, H3 lysine-79 specific</fullName>
        <ecNumber evidence="1">2.1.1.360</ecNumber>
    </recommendedName>
    <alternativeName>
        <fullName evidence="4">Histone H3-K79 methyltransferase</fullName>
    </alternativeName>
</protein>
<name>A0A7S3K3M8_9STRA</name>
<sequence length="264" mass="29761">MARLRKRSTSPGCNDEEVYEKVIGELLSSKIGYNVSRRERENSKQMQNDIFHYGETGYVATRRIVEAGLEHGCKGEVFIDLGSGMGKVVLGAAIAHHFQMCIGVEKLEGLYELSLELQKQFEATDLIDSRLKSKILFSRSDLFQFDVSNADLIYCHTALFNEKEIFRLAKWLAGDIKLDAIVITVSYELPTSFGFETVEYLPLKLDGDVDAILFVSRLRKEQQNNIISQADVDEDLDDLQLRECGCSREYGGTPVKEEINIVGS</sequence>
<dbReference type="InterPro" id="IPR030445">
    <property type="entry name" value="H3-K79_meTrfase"/>
</dbReference>
<organism evidence="7">
    <name type="scientific">Aureoumbra lagunensis</name>
    <dbReference type="NCBI Taxonomy" id="44058"/>
    <lineage>
        <taxon>Eukaryota</taxon>
        <taxon>Sar</taxon>
        <taxon>Stramenopiles</taxon>
        <taxon>Ochrophyta</taxon>
        <taxon>Pelagophyceae</taxon>
        <taxon>Pelagomonadales</taxon>
        <taxon>Aureoumbra</taxon>
    </lineage>
</organism>
<dbReference type="InterPro" id="IPR025789">
    <property type="entry name" value="DOT1_dom"/>
</dbReference>
<evidence type="ECO:0000256" key="3">
    <source>
        <dbReference type="ARBA" id="ARBA00022853"/>
    </source>
</evidence>
<dbReference type="GO" id="GO:0140956">
    <property type="term" value="F:histone H3K79 trimethyltransferase activity"/>
    <property type="evidence" value="ECO:0007669"/>
    <property type="project" value="UniProtKB-EC"/>
</dbReference>
<dbReference type="Pfam" id="PF08123">
    <property type="entry name" value="DOT1"/>
    <property type="match status" value="1"/>
</dbReference>
<dbReference type="GO" id="GO:0051726">
    <property type="term" value="P:regulation of cell cycle"/>
    <property type="evidence" value="ECO:0007669"/>
    <property type="project" value="InterPro"/>
</dbReference>
<dbReference type="EMBL" id="HBIJ01022531">
    <property type="protein sequence ID" value="CAE0373927.1"/>
    <property type="molecule type" value="Transcribed_RNA"/>
</dbReference>
<dbReference type="Gene3D" id="3.40.50.150">
    <property type="entry name" value="Vaccinia Virus protein VP39"/>
    <property type="match status" value="1"/>
</dbReference>
<evidence type="ECO:0000256" key="1">
    <source>
        <dbReference type="ARBA" id="ARBA00012190"/>
    </source>
</evidence>
<evidence type="ECO:0000256" key="5">
    <source>
        <dbReference type="ARBA" id="ARBA00047770"/>
    </source>
</evidence>
<dbReference type="PANTHER" id="PTHR21451">
    <property type="entry name" value="HISTONE H3 METHYLTRANSFERASE"/>
    <property type="match status" value="1"/>
</dbReference>
<comment type="catalytic activity">
    <reaction evidence="5">
        <text>L-lysyl(79)-[histone H3] + 3 S-adenosyl-L-methionine = N(6),N(6),N(6)-trimethyl-L-lysyl(79)-[histone H3] + 3 S-adenosyl-L-homocysteine + 3 H(+)</text>
        <dbReference type="Rhea" id="RHEA:60328"/>
        <dbReference type="Rhea" id="RHEA-COMP:15549"/>
        <dbReference type="Rhea" id="RHEA-COMP:15552"/>
        <dbReference type="ChEBI" id="CHEBI:15378"/>
        <dbReference type="ChEBI" id="CHEBI:29969"/>
        <dbReference type="ChEBI" id="CHEBI:57856"/>
        <dbReference type="ChEBI" id="CHEBI:59789"/>
        <dbReference type="ChEBI" id="CHEBI:61961"/>
        <dbReference type="EC" id="2.1.1.360"/>
    </reaction>
</comment>
<reference evidence="7" key="1">
    <citation type="submission" date="2021-01" db="EMBL/GenBank/DDBJ databases">
        <authorList>
            <person name="Corre E."/>
            <person name="Pelletier E."/>
            <person name="Niang G."/>
            <person name="Scheremetjew M."/>
            <person name="Finn R."/>
            <person name="Kale V."/>
            <person name="Holt S."/>
            <person name="Cochrane G."/>
            <person name="Meng A."/>
            <person name="Brown T."/>
            <person name="Cohen L."/>
        </authorList>
    </citation>
    <scope>NUCLEOTIDE SEQUENCE</scope>
    <source>
        <strain evidence="7">CCMP1510</strain>
    </source>
</reference>
<keyword evidence="3" id="KW-0156">Chromatin regulator</keyword>
<feature type="domain" description="DOT1" evidence="6">
    <location>
        <begin position="53"/>
        <end position="158"/>
    </location>
</feature>
<evidence type="ECO:0000259" key="6">
    <source>
        <dbReference type="Pfam" id="PF08123"/>
    </source>
</evidence>
<gene>
    <name evidence="7" type="ORF">ALAG00032_LOCUS14730</name>
</gene>
<dbReference type="EC" id="2.1.1.360" evidence="1"/>